<sequence length="136" mass="15541">EKISVKALIDTISKSNTISKCLYNKLEEDYGLEDGTEMYKAKISFGHSPKTYDSYARIVIDSMSIPLIKENSNKDSSKKNNSPNSNPSPKDIEDIIRFIIHAVEKGTSHHIISDSYKYQHCHTSLHRKKKKNRKAK</sequence>
<comment type="caution">
    <text evidence="1">The sequence shown here is derived from an EMBL/GenBank/DDBJ whole genome shotgun (WGS) entry which is preliminary data.</text>
</comment>
<evidence type="ECO:0000313" key="1">
    <source>
        <dbReference type="EMBL" id="CAG8824628.1"/>
    </source>
</evidence>
<organism evidence="1 2">
    <name type="scientific">Racocetra persica</name>
    <dbReference type="NCBI Taxonomy" id="160502"/>
    <lineage>
        <taxon>Eukaryota</taxon>
        <taxon>Fungi</taxon>
        <taxon>Fungi incertae sedis</taxon>
        <taxon>Mucoromycota</taxon>
        <taxon>Glomeromycotina</taxon>
        <taxon>Glomeromycetes</taxon>
        <taxon>Diversisporales</taxon>
        <taxon>Gigasporaceae</taxon>
        <taxon>Racocetra</taxon>
    </lineage>
</organism>
<dbReference type="EMBL" id="CAJVQC010089237">
    <property type="protein sequence ID" value="CAG8824628.1"/>
    <property type="molecule type" value="Genomic_DNA"/>
</dbReference>
<name>A0ACA9S321_9GLOM</name>
<feature type="non-terminal residue" evidence="1">
    <location>
        <position position="136"/>
    </location>
</feature>
<gene>
    <name evidence="1" type="ORF">RPERSI_LOCUS26290</name>
</gene>
<evidence type="ECO:0000313" key="2">
    <source>
        <dbReference type="Proteomes" id="UP000789920"/>
    </source>
</evidence>
<dbReference type="Proteomes" id="UP000789920">
    <property type="component" value="Unassembled WGS sequence"/>
</dbReference>
<reference evidence="1" key="1">
    <citation type="submission" date="2021-06" db="EMBL/GenBank/DDBJ databases">
        <authorList>
            <person name="Kallberg Y."/>
            <person name="Tangrot J."/>
            <person name="Rosling A."/>
        </authorList>
    </citation>
    <scope>NUCLEOTIDE SEQUENCE</scope>
    <source>
        <strain evidence="1">MA461A</strain>
    </source>
</reference>
<accession>A0ACA9S321</accession>
<protein>
    <submittedName>
        <fullName evidence="1">30746_t:CDS:1</fullName>
    </submittedName>
</protein>
<feature type="non-terminal residue" evidence="1">
    <location>
        <position position="1"/>
    </location>
</feature>
<proteinExistence type="predicted"/>
<keyword evidence="2" id="KW-1185">Reference proteome</keyword>